<evidence type="ECO:0000256" key="1">
    <source>
        <dbReference type="SAM" id="SignalP"/>
    </source>
</evidence>
<evidence type="ECO:0000313" key="3">
    <source>
        <dbReference type="EMBL" id="QDU19537.1"/>
    </source>
</evidence>
<sequence precursor="true">MTAPTLRRLAATTAALALLATTLRAQPEPFPVRPADVPPLELPEEPATIITDPNVVPAQFQQPVSLDKTQPVTLPRPVADPPPPVVRVQVRVPADSPPGDDIKYVLTVTNSSAADAHRVTIRNPIPDGIEQVVKAAPQFDEAPDKNKQLTWSLGTLKGGESKTIELVLKPKADAKEVKNLAYVRFEHGEATTTRIARPGLKITRSAPKQSVKDEPFTVRVLVENTGKVPAEKVKIVETLTATAQVQAVTTGVKRTRPEDNQWQWELGTLLPGQRKVVEFRVSPQQAGEAAGTTVVTAEKGILEKTEGRTQVLVSGLSVRLDGPKGIVNPGESARYEITVRNTGTLPSTNVRVTGSVPADCRPTMKTDGGQLYRDAVVWTVPKLEPGEAMTLRYGLKAATSGRRVVVASAADARKARDSQELATVFQGTAALVWEQTPDPAALAKGRNGTVTVRVRNTGGEEARNVRLEVELPPEVGYVQSTPQVRAENGKVVFGPEAVSAGGERVYTITYQAERPGQAWFRFRLAADALGDRPVTTEKSVEITGGG</sequence>
<dbReference type="Gene3D" id="2.60.40.10">
    <property type="entry name" value="Immunoglobulins"/>
    <property type="match status" value="3"/>
</dbReference>
<dbReference type="RefSeq" id="WP_202920721.1">
    <property type="nucleotide sequence ID" value="NZ_CP036273.1"/>
</dbReference>
<protein>
    <submittedName>
        <fullName evidence="3">Large cysteine-rich periplasmic protein OmcB</fullName>
    </submittedName>
</protein>
<name>A0A517XPV6_9BACT</name>
<reference evidence="3 4" key="1">
    <citation type="submission" date="2019-02" db="EMBL/GenBank/DDBJ databases">
        <title>Deep-cultivation of Planctomycetes and their phenomic and genomic characterization uncovers novel biology.</title>
        <authorList>
            <person name="Wiegand S."/>
            <person name="Jogler M."/>
            <person name="Boedeker C."/>
            <person name="Pinto D."/>
            <person name="Vollmers J."/>
            <person name="Rivas-Marin E."/>
            <person name="Kohn T."/>
            <person name="Peeters S.H."/>
            <person name="Heuer A."/>
            <person name="Rast P."/>
            <person name="Oberbeckmann S."/>
            <person name="Bunk B."/>
            <person name="Jeske O."/>
            <person name="Meyerdierks A."/>
            <person name="Storesund J.E."/>
            <person name="Kallscheuer N."/>
            <person name="Luecker S."/>
            <person name="Lage O.M."/>
            <person name="Pohl T."/>
            <person name="Merkel B.J."/>
            <person name="Hornburger P."/>
            <person name="Mueller R.-W."/>
            <person name="Bruemmer F."/>
            <person name="Labrenz M."/>
            <person name="Spormann A.M."/>
            <person name="Op den Camp H."/>
            <person name="Overmann J."/>
            <person name="Amann R."/>
            <person name="Jetten M.S.M."/>
            <person name="Mascher T."/>
            <person name="Medema M.H."/>
            <person name="Devos D.P."/>
            <person name="Kaster A.-K."/>
            <person name="Ovreas L."/>
            <person name="Rohde M."/>
            <person name="Galperin M.Y."/>
            <person name="Jogler C."/>
        </authorList>
    </citation>
    <scope>NUCLEOTIDE SEQUENCE [LARGE SCALE GENOMIC DNA]</scope>
    <source>
        <strain evidence="3 4">ETA_A1</strain>
    </source>
</reference>
<dbReference type="NCBIfam" id="TIGR01451">
    <property type="entry name" value="B_ant_repeat"/>
    <property type="match status" value="2"/>
</dbReference>
<dbReference type="PANTHER" id="PTHR34819:SF5">
    <property type="entry name" value="CONSERVED REPEAT DOMAIN PROTEIN"/>
    <property type="match status" value="1"/>
</dbReference>
<dbReference type="InterPro" id="IPR051172">
    <property type="entry name" value="Chlamydia_OmcB"/>
</dbReference>
<dbReference type="Pfam" id="PF01345">
    <property type="entry name" value="DUF11"/>
    <property type="match status" value="4"/>
</dbReference>
<accession>A0A517XPV6</accession>
<proteinExistence type="predicted"/>
<keyword evidence="4" id="KW-1185">Reference proteome</keyword>
<dbReference type="AlphaFoldDB" id="A0A517XPV6"/>
<dbReference type="KEGG" id="uli:ETAA1_14660"/>
<dbReference type="InterPro" id="IPR047589">
    <property type="entry name" value="DUF11_rpt"/>
</dbReference>
<feature type="chain" id="PRO_5021971631" evidence="1">
    <location>
        <begin position="26"/>
        <end position="546"/>
    </location>
</feature>
<dbReference type="InterPro" id="IPR013783">
    <property type="entry name" value="Ig-like_fold"/>
</dbReference>
<organism evidence="3 4">
    <name type="scientific">Urbifossiella limnaea</name>
    <dbReference type="NCBI Taxonomy" id="2528023"/>
    <lineage>
        <taxon>Bacteria</taxon>
        <taxon>Pseudomonadati</taxon>
        <taxon>Planctomycetota</taxon>
        <taxon>Planctomycetia</taxon>
        <taxon>Gemmatales</taxon>
        <taxon>Gemmataceae</taxon>
        <taxon>Urbifossiella</taxon>
    </lineage>
</organism>
<feature type="domain" description="DUF11" evidence="2">
    <location>
        <begin position="434"/>
        <end position="516"/>
    </location>
</feature>
<feature type="domain" description="DUF11" evidence="2">
    <location>
        <begin position="95"/>
        <end position="184"/>
    </location>
</feature>
<gene>
    <name evidence="3" type="primary">omcB_2</name>
    <name evidence="3" type="ORF">ETAA1_14660</name>
</gene>
<evidence type="ECO:0000313" key="4">
    <source>
        <dbReference type="Proteomes" id="UP000319576"/>
    </source>
</evidence>
<dbReference type="PANTHER" id="PTHR34819">
    <property type="entry name" value="LARGE CYSTEINE-RICH PERIPLASMIC PROTEIN OMCB"/>
    <property type="match status" value="1"/>
</dbReference>
<feature type="domain" description="DUF11" evidence="2">
    <location>
        <begin position="326"/>
        <end position="411"/>
    </location>
</feature>
<evidence type="ECO:0000259" key="2">
    <source>
        <dbReference type="Pfam" id="PF01345"/>
    </source>
</evidence>
<feature type="signal peptide" evidence="1">
    <location>
        <begin position="1"/>
        <end position="25"/>
    </location>
</feature>
<dbReference type="Proteomes" id="UP000319576">
    <property type="component" value="Chromosome"/>
</dbReference>
<keyword evidence="1" id="KW-0732">Signal</keyword>
<dbReference type="InterPro" id="IPR001434">
    <property type="entry name" value="OmcB-like_DUF11"/>
</dbReference>
<feature type="domain" description="DUF11" evidence="2">
    <location>
        <begin position="200"/>
        <end position="298"/>
    </location>
</feature>
<dbReference type="EMBL" id="CP036273">
    <property type="protein sequence ID" value="QDU19537.1"/>
    <property type="molecule type" value="Genomic_DNA"/>
</dbReference>